<evidence type="ECO:0000313" key="2">
    <source>
        <dbReference type="Proteomes" id="UP000027730"/>
    </source>
</evidence>
<dbReference type="Proteomes" id="UP000027730">
    <property type="component" value="Unassembled WGS sequence"/>
</dbReference>
<dbReference type="OrthoDB" id="3908986at2759"/>
<name>A0A074WWI8_9PEZI</name>
<reference evidence="1 2" key="1">
    <citation type="journal article" date="2014" name="BMC Genomics">
        <title>Genome sequencing of four Aureobasidium pullulans varieties: biotechnological potential, stress tolerance, and description of new species.</title>
        <authorList>
            <person name="Gostin Ar C."/>
            <person name="Ohm R.A."/>
            <person name="Kogej T."/>
            <person name="Sonjak S."/>
            <person name="Turk M."/>
            <person name="Zajc J."/>
            <person name="Zalar P."/>
            <person name="Grube M."/>
            <person name="Sun H."/>
            <person name="Han J."/>
            <person name="Sharma A."/>
            <person name="Chiniquy J."/>
            <person name="Ngan C.Y."/>
            <person name="Lipzen A."/>
            <person name="Barry K."/>
            <person name="Grigoriev I.V."/>
            <person name="Gunde-Cimerman N."/>
        </authorList>
    </citation>
    <scope>NUCLEOTIDE SEQUENCE [LARGE SCALE GENOMIC DNA]</scope>
    <source>
        <strain evidence="1 2">CBS 147.97</strain>
    </source>
</reference>
<dbReference type="GeneID" id="25416799"/>
<organism evidence="1 2">
    <name type="scientific">Aureobasidium namibiae CBS 147.97</name>
    <dbReference type="NCBI Taxonomy" id="1043004"/>
    <lineage>
        <taxon>Eukaryota</taxon>
        <taxon>Fungi</taxon>
        <taxon>Dikarya</taxon>
        <taxon>Ascomycota</taxon>
        <taxon>Pezizomycotina</taxon>
        <taxon>Dothideomycetes</taxon>
        <taxon>Dothideomycetidae</taxon>
        <taxon>Dothideales</taxon>
        <taxon>Saccotheciaceae</taxon>
        <taxon>Aureobasidium</taxon>
    </lineage>
</organism>
<proteinExistence type="predicted"/>
<evidence type="ECO:0000313" key="1">
    <source>
        <dbReference type="EMBL" id="KEQ74097.1"/>
    </source>
</evidence>
<sequence>MSHLYSSRWNPRYQEPEIPSADELADALERNEEERGDLVREILYLLDRTNSPEACQIFRADGTPNSQMLYLKRQVMFKFNRLLDSWNLYMDLTDINISSMILSNELGVEDASQQRHLHELYADKLRDIYVEAKREWTKEFRSHLTLVTLWRTLLSRSAGIA</sequence>
<gene>
    <name evidence="1" type="ORF">M436DRAFT_81501</name>
</gene>
<dbReference type="EMBL" id="KL584708">
    <property type="protein sequence ID" value="KEQ74097.1"/>
    <property type="molecule type" value="Genomic_DNA"/>
</dbReference>
<dbReference type="AlphaFoldDB" id="A0A074WWI8"/>
<accession>A0A074WWI8</accession>
<protein>
    <submittedName>
        <fullName evidence="1">Uncharacterized protein</fullName>
    </submittedName>
</protein>
<dbReference type="RefSeq" id="XP_013428324.1">
    <property type="nucleotide sequence ID" value="XM_013572870.1"/>
</dbReference>
<dbReference type="HOGENOM" id="CLU_1643360_0_0_1"/>
<keyword evidence="2" id="KW-1185">Reference proteome</keyword>